<comment type="caution">
    <text evidence="1">The sequence shown here is derived from an EMBL/GenBank/DDBJ whole genome shotgun (WGS) entry which is preliminary data.</text>
</comment>
<feature type="non-terminal residue" evidence="1">
    <location>
        <position position="1"/>
    </location>
</feature>
<dbReference type="AlphaFoldDB" id="A0AAV5V3H9"/>
<keyword evidence="2" id="KW-1185">Reference proteome</keyword>
<evidence type="ECO:0008006" key="3">
    <source>
        <dbReference type="Google" id="ProtNLM"/>
    </source>
</evidence>
<reference evidence="1" key="1">
    <citation type="submission" date="2023-10" db="EMBL/GenBank/DDBJ databases">
        <title>Genome assembly of Pristionchus species.</title>
        <authorList>
            <person name="Yoshida K."/>
            <person name="Sommer R.J."/>
        </authorList>
    </citation>
    <scope>NUCLEOTIDE SEQUENCE</scope>
    <source>
        <strain evidence="1">RS5133</strain>
    </source>
</reference>
<dbReference type="Proteomes" id="UP001432322">
    <property type="component" value="Unassembled WGS sequence"/>
</dbReference>
<sequence>ITKYKRTSLIQKEAGTVREKILTDYKGRPFLFIIKRERETTSLHLSRLPLGRTLNLRDYRYWVEKGPCCSISVARQGNSDFSRQVEKSTRVMVRWWFRPINLDICIQWCSFTYKCTRSAAFEYIYFVTFKGLACVARSNIYCGELSFTRTAITCSSGSARSAGSARYAGCRSAGSGYT</sequence>
<evidence type="ECO:0000313" key="1">
    <source>
        <dbReference type="EMBL" id="GMT13296.1"/>
    </source>
</evidence>
<accession>A0AAV5V3H9</accession>
<proteinExistence type="predicted"/>
<evidence type="ECO:0000313" key="2">
    <source>
        <dbReference type="Proteomes" id="UP001432322"/>
    </source>
</evidence>
<organism evidence="1 2">
    <name type="scientific">Pristionchus fissidentatus</name>
    <dbReference type="NCBI Taxonomy" id="1538716"/>
    <lineage>
        <taxon>Eukaryota</taxon>
        <taxon>Metazoa</taxon>
        <taxon>Ecdysozoa</taxon>
        <taxon>Nematoda</taxon>
        <taxon>Chromadorea</taxon>
        <taxon>Rhabditida</taxon>
        <taxon>Rhabditina</taxon>
        <taxon>Diplogasteromorpha</taxon>
        <taxon>Diplogasteroidea</taxon>
        <taxon>Neodiplogasteridae</taxon>
        <taxon>Pristionchus</taxon>
    </lineage>
</organism>
<name>A0AAV5V3H9_9BILA</name>
<protein>
    <recommendedName>
        <fullName evidence="3">Ribosomal protein</fullName>
    </recommendedName>
</protein>
<gene>
    <name evidence="1" type="ORF">PFISCL1PPCAC_4593</name>
</gene>
<dbReference type="EMBL" id="BTSY01000002">
    <property type="protein sequence ID" value="GMT13296.1"/>
    <property type="molecule type" value="Genomic_DNA"/>
</dbReference>